<reference evidence="1" key="1">
    <citation type="submission" date="2018-01" db="EMBL/GenBank/DDBJ databases">
        <authorList>
            <person name="Regsiter A."/>
            <person name="William W."/>
        </authorList>
    </citation>
    <scope>NUCLEOTIDE SEQUENCE</scope>
    <source>
        <strain evidence="1">TRIP AH-1</strain>
    </source>
</reference>
<evidence type="ECO:0008006" key="2">
    <source>
        <dbReference type="Google" id="ProtNLM"/>
    </source>
</evidence>
<dbReference type="GO" id="GO:0003677">
    <property type="term" value="F:DNA binding"/>
    <property type="evidence" value="ECO:0007669"/>
    <property type="project" value="InterPro"/>
</dbReference>
<dbReference type="InterPro" id="IPR036515">
    <property type="entry name" value="Transposase_17_sf"/>
</dbReference>
<name>A0A445MVA5_9BACT</name>
<dbReference type="EMBL" id="OJIN01000093">
    <property type="protein sequence ID" value="SPD73373.1"/>
    <property type="molecule type" value="Genomic_DNA"/>
</dbReference>
<dbReference type="AlphaFoldDB" id="A0A445MVA5"/>
<sequence>MPRIARLDTPGLLHHIMIRGIERRRIFNDDKDRENFIERLSFLLPETKTQCYAWAFM</sequence>
<organism evidence="1">
    <name type="scientific">uncultured Desulfobacterium sp</name>
    <dbReference type="NCBI Taxonomy" id="201089"/>
    <lineage>
        <taxon>Bacteria</taxon>
        <taxon>Pseudomonadati</taxon>
        <taxon>Thermodesulfobacteriota</taxon>
        <taxon>Desulfobacteria</taxon>
        <taxon>Desulfobacterales</taxon>
        <taxon>Desulfobacteriaceae</taxon>
        <taxon>Desulfobacterium</taxon>
        <taxon>environmental samples</taxon>
    </lineage>
</organism>
<dbReference type="GO" id="GO:0006313">
    <property type="term" value="P:DNA transposition"/>
    <property type="evidence" value="ECO:0007669"/>
    <property type="project" value="InterPro"/>
</dbReference>
<accession>A0A445MVA5</accession>
<gene>
    <name evidence="1" type="ORF">PITCH_A1820002</name>
</gene>
<proteinExistence type="predicted"/>
<dbReference type="PANTHER" id="PTHR34322">
    <property type="entry name" value="TRANSPOSASE, Y1_TNP DOMAIN-CONTAINING"/>
    <property type="match status" value="1"/>
</dbReference>
<dbReference type="SUPFAM" id="SSF143422">
    <property type="entry name" value="Transposase IS200-like"/>
    <property type="match status" value="1"/>
</dbReference>
<evidence type="ECO:0000313" key="1">
    <source>
        <dbReference type="EMBL" id="SPD73373.1"/>
    </source>
</evidence>
<dbReference type="GO" id="GO:0004803">
    <property type="term" value="F:transposase activity"/>
    <property type="evidence" value="ECO:0007669"/>
    <property type="project" value="InterPro"/>
</dbReference>
<dbReference type="PANTHER" id="PTHR34322:SF2">
    <property type="entry name" value="TRANSPOSASE IS200-LIKE DOMAIN-CONTAINING PROTEIN"/>
    <property type="match status" value="1"/>
</dbReference>
<protein>
    <recommendedName>
        <fullName evidence="2">Transposase</fullName>
    </recommendedName>
</protein>